<proteinExistence type="predicted"/>
<dbReference type="Proteomes" id="UP000886595">
    <property type="component" value="Unassembled WGS sequence"/>
</dbReference>
<keyword evidence="2" id="KW-1185">Reference proteome</keyword>
<accession>A0A8X8AVC2</accession>
<protein>
    <submittedName>
        <fullName evidence="1">Uncharacterized protein</fullName>
    </submittedName>
</protein>
<organism evidence="1 2">
    <name type="scientific">Brassica carinata</name>
    <name type="common">Ethiopian mustard</name>
    <name type="synonym">Abyssinian cabbage</name>
    <dbReference type="NCBI Taxonomy" id="52824"/>
    <lineage>
        <taxon>Eukaryota</taxon>
        <taxon>Viridiplantae</taxon>
        <taxon>Streptophyta</taxon>
        <taxon>Embryophyta</taxon>
        <taxon>Tracheophyta</taxon>
        <taxon>Spermatophyta</taxon>
        <taxon>Magnoliopsida</taxon>
        <taxon>eudicotyledons</taxon>
        <taxon>Gunneridae</taxon>
        <taxon>Pentapetalae</taxon>
        <taxon>rosids</taxon>
        <taxon>malvids</taxon>
        <taxon>Brassicales</taxon>
        <taxon>Brassicaceae</taxon>
        <taxon>Brassiceae</taxon>
        <taxon>Brassica</taxon>
    </lineage>
</organism>
<name>A0A8X8AVC2_BRACI</name>
<evidence type="ECO:0000313" key="1">
    <source>
        <dbReference type="EMBL" id="KAG2312518.1"/>
    </source>
</evidence>
<comment type="caution">
    <text evidence="1">The sequence shown here is derived from an EMBL/GenBank/DDBJ whole genome shotgun (WGS) entry which is preliminary data.</text>
</comment>
<evidence type="ECO:0000313" key="2">
    <source>
        <dbReference type="Proteomes" id="UP000886595"/>
    </source>
</evidence>
<gene>
    <name evidence="1" type="ORF">Bca52824_024075</name>
</gene>
<dbReference type="EMBL" id="JAAMPC010000005">
    <property type="protein sequence ID" value="KAG2312518.1"/>
    <property type="molecule type" value="Genomic_DNA"/>
</dbReference>
<dbReference type="AlphaFoldDB" id="A0A8X8AVC2"/>
<reference evidence="1 2" key="1">
    <citation type="submission" date="2020-02" db="EMBL/GenBank/DDBJ databases">
        <authorList>
            <person name="Ma Q."/>
            <person name="Huang Y."/>
            <person name="Song X."/>
            <person name="Pei D."/>
        </authorList>
    </citation>
    <scope>NUCLEOTIDE SEQUENCE [LARGE SCALE GENOMIC DNA]</scope>
    <source>
        <strain evidence="1">Sxm20200214</strain>
        <tissue evidence="1">Leaf</tissue>
    </source>
</reference>
<sequence length="66" mass="7351">MKPENKSLTYTCHNSIGYAYADTVPGRIKRNRVLSICSPFSPSLPSSSSSALVFYESLKLESLFFN</sequence>